<dbReference type="PANTHER" id="PTHR30386:SF28">
    <property type="entry name" value="EXPORTED PROTEIN"/>
    <property type="match status" value="1"/>
</dbReference>
<dbReference type="Pfam" id="PF26002">
    <property type="entry name" value="Beta-barrel_AprE"/>
    <property type="match status" value="1"/>
</dbReference>
<evidence type="ECO:0000313" key="4">
    <source>
        <dbReference type="EMBL" id="RIA36868.1"/>
    </source>
</evidence>
<sequence length="412" mass="45211">MLFRLEVIEHKRLRPFGRAVPLYANDMLPIVVLLILVVLGTALWLASGTYARTATVPGWVVPDGPAARITPAQRGMLVALDVREGQRVRRGDRLGTVEIQSANALSADPAAESLDIVARERAQIGERRHLATAASTAERSRLDAATRQLHLRIKALDRQIALQRARVASSRRSFAIIGDARQKNYVSRIDFENQHRAHLDEEARLQELIAERATLGGQVADNQAAIRQAPIDLGRTLADLSSRGMELDQRRLDIAGTRSIVLTAPIDGQVAALQSRAGQAVGPDRPVMVVLGDDARLDVELFAPSRAIGFARVGERVRLMYDAFPYQQFGTFGGTITRISRTALGPDEIAAPLSIDEPAYRVRVRLDAQAVRAFGSRYPVQPGMTLGATLILERQTFLDWLLAPIRAIRAKA</sequence>
<dbReference type="Pfam" id="PF25917">
    <property type="entry name" value="BSH_RND"/>
    <property type="match status" value="1"/>
</dbReference>
<keyword evidence="1" id="KW-0472">Membrane</keyword>
<reference evidence="4 5" key="1">
    <citation type="submission" date="2018-08" db="EMBL/GenBank/DDBJ databases">
        <title>Genomic Encyclopedia of Type Strains, Phase IV (KMG-IV): sequencing the most valuable type-strain genomes for metagenomic binning, comparative biology and taxonomic classification.</title>
        <authorList>
            <person name="Goeker M."/>
        </authorList>
    </citation>
    <scope>NUCLEOTIDE SEQUENCE [LARGE SCALE GENOMIC DNA]</scope>
    <source>
        <strain evidence="4 5">DSM 25527</strain>
    </source>
</reference>
<accession>A0A397NKI3</accession>
<keyword evidence="1" id="KW-1133">Transmembrane helix</keyword>
<evidence type="ECO:0000259" key="2">
    <source>
        <dbReference type="Pfam" id="PF25917"/>
    </source>
</evidence>
<dbReference type="AlphaFoldDB" id="A0A397NKI3"/>
<keyword evidence="1" id="KW-0812">Transmembrane</keyword>
<evidence type="ECO:0000259" key="3">
    <source>
        <dbReference type="Pfam" id="PF26002"/>
    </source>
</evidence>
<dbReference type="InterPro" id="IPR058625">
    <property type="entry name" value="MdtA-like_BSH"/>
</dbReference>
<feature type="domain" description="Multidrug resistance protein MdtA-like barrel-sandwich hybrid" evidence="2">
    <location>
        <begin position="67"/>
        <end position="282"/>
    </location>
</feature>
<dbReference type="InterPro" id="IPR050739">
    <property type="entry name" value="MFP"/>
</dbReference>
<keyword evidence="5" id="KW-1185">Reference proteome</keyword>
<evidence type="ECO:0000313" key="5">
    <source>
        <dbReference type="Proteomes" id="UP000266568"/>
    </source>
</evidence>
<dbReference type="PRINTS" id="PR01490">
    <property type="entry name" value="RTXTOXIND"/>
</dbReference>
<organism evidence="4 5">
    <name type="scientific">Hephaestia caeni</name>
    <dbReference type="NCBI Taxonomy" id="645617"/>
    <lineage>
        <taxon>Bacteria</taxon>
        <taxon>Pseudomonadati</taxon>
        <taxon>Pseudomonadota</taxon>
        <taxon>Alphaproteobacteria</taxon>
        <taxon>Sphingomonadales</taxon>
        <taxon>Sphingomonadaceae</taxon>
        <taxon>Hephaestia</taxon>
    </lineage>
</organism>
<evidence type="ECO:0000256" key="1">
    <source>
        <dbReference type="SAM" id="Phobius"/>
    </source>
</evidence>
<proteinExistence type="predicted"/>
<dbReference type="RefSeq" id="WP_119037513.1">
    <property type="nucleotide sequence ID" value="NZ_QXDC01000005.1"/>
</dbReference>
<dbReference type="Gene3D" id="2.40.30.170">
    <property type="match status" value="1"/>
</dbReference>
<feature type="domain" description="AprE-like beta-barrel" evidence="3">
    <location>
        <begin position="303"/>
        <end position="389"/>
    </location>
</feature>
<gene>
    <name evidence="4" type="ORF">DFR49_4160</name>
</gene>
<dbReference type="EMBL" id="QXDC01000005">
    <property type="protein sequence ID" value="RIA36868.1"/>
    <property type="molecule type" value="Genomic_DNA"/>
</dbReference>
<protein>
    <submittedName>
        <fullName evidence="4">Membrane fusion protein</fullName>
    </submittedName>
</protein>
<name>A0A397NKI3_9SPHN</name>
<dbReference type="OrthoDB" id="9810980at2"/>
<comment type="caution">
    <text evidence="4">The sequence shown here is derived from an EMBL/GenBank/DDBJ whole genome shotgun (WGS) entry which is preliminary data.</text>
</comment>
<dbReference type="InterPro" id="IPR058982">
    <property type="entry name" value="Beta-barrel_AprE"/>
</dbReference>
<dbReference type="PANTHER" id="PTHR30386">
    <property type="entry name" value="MEMBRANE FUSION SUBUNIT OF EMRAB-TOLC MULTIDRUG EFFLUX PUMP"/>
    <property type="match status" value="1"/>
</dbReference>
<feature type="transmembrane region" description="Helical" evidence="1">
    <location>
        <begin position="20"/>
        <end position="46"/>
    </location>
</feature>
<dbReference type="Proteomes" id="UP000266568">
    <property type="component" value="Unassembled WGS sequence"/>
</dbReference>